<sequence length="89" mass="9271">MRVVGCEHEHRVEVVGEHVRAALVDVDGVAEEAPRVVAAALGRIRTGDGPGGRRAVGRRDELGALADATTPRRSSGPGAVMVHPFVAGR</sequence>
<evidence type="ECO:0000313" key="2">
    <source>
        <dbReference type="Proteomes" id="UP001052655"/>
    </source>
</evidence>
<gene>
    <name evidence="1" type="ORF">Sdagh_72530</name>
</gene>
<reference evidence="1" key="1">
    <citation type="submission" date="2024-05" db="EMBL/GenBank/DDBJ databases">
        <title>Whole genome shotgun sequence of Streptomyces daghestanicus NBRC 12762.</title>
        <authorList>
            <person name="Komaki H."/>
            <person name="Tamura T."/>
        </authorList>
    </citation>
    <scope>NUCLEOTIDE SEQUENCE</scope>
    <source>
        <strain evidence="1">NBRC 12762</strain>
    </source>
</reference>
<protein>
    <submittedName>
        <fullName evidence="1">Uncharacterized protein</fullName>
    </submittedName>
</protein>
<proteinExistence type="predicted"/>
<name>A0ABQ3QE12_9ACTN</name>
<dbReference type="Proteomes" id="UP001052655">
    <property type="component" value="Unassembled WGS sequence"/>
</dbReference>
<organism evidence="1 2">
    <name type="scientific">Streptomyces daghestanicus</name>
    <dbReference type="NCBI Taxonomy" id="66885"/>
    <lineage>
        <taxon>Bacteria</taxon>
        <taxon>Bacillati</taxon>
        <taxon>Actinomycetota</taxon>
        <taxon>Actinomycetes</taxon>
        <taxon>Kitasatosporales</taxon>
        <taxon>Streptomycetaceae</taxon>
        <taxon>Streptomyces</taxon>
    </lineage>
</organism>
<accession>A0ABQ3QE12</accession>
<comment type="caution">
    <text evidence="1">The sequence shown here is derived from an EMBL/GenBank/DDBJ whole genome shotgun (WGS) entry which is preliminary data.</text>
</comment>
<keyword evidence="2" id="KW-1185">Reference proteome</keyword>
<evidence type="ECO:0000313" key="1">
    <source>
        <dbReference type="EMBL" id="GHI35523.1"/>
    </source>
</evidence>
<dbReference type="EMBL" id="BNDX01000018">
    <property type="protein sequence ID" value="GHI35523.1"/>
    <property type="molecule type" value="Genomic_DNA"/>
</dbReference>